<evidence type="ECO:0000256" key="1">
    <source>
        <dbReference type="SAM" id="Phobius"/>
    </source>
</evidence>
<feature type="transmembrane region" description="Helical" evidence="1">
    <location>
        <begin position="21"/>
        <end position="43"/>
    </location>
</feature>
<evidence type="ECO:0008006" key="4">
    <source>
        <dbReference type="Google" id="ProtNLM"/>
    </source>
</evidence>
<feature type="transmembrane region" description="Helical" evidence="1">
    <location>
        <begin position="55"/>
        <end position="72"/>
    </location>
</feature>
<proteinExistence type="predicted"/>
<keyword evidence="1" id="KW-0472">Membrane</keyword>
<keyword evidence="1" id="KW-0812">Transmembrane</keyword>
<dbReference type="Proteomes" id="UP001595190">
    <property type="component" value="Unassembled WGS sequence"/>
</dbReference>
<dbReference type="RefSeq" id="WP_394315097.1">
    <property type="nucleotide sequence ID" value="NZ_JBHGPK010000032.1"/>
</dbReference>
<sequence>MIWYLLLSTAIGLIGAIAKQSWIVLALVGAVLLPIGIGILVLAGDNGWAAMAKTFVGLILMQLVYVLAGWAIDARRKRMHSVAEHDKPPV</sequence>
<comment type="caution">
    <text evidence="2">The sequence shown here is derived from an EMBL/GenBank/DDBJ whole genome shotgun (WGS) entry which is preliminary data.</text>
</comment>
<accession>A0ABV6ZQJ6</accession>
<organism evidence="2 3">
    <name type="scientific">Labrys neptuniae</name>
    <dbReference type="NCBI Taxonomy" id="376174"/>
    <lineage>
        <taxon>Bacteria</taxon>
        <taxon>Pseudomonadati</taxon>
        <taxon>Pseudomonadota</taxon>
        <taxon>Alphaproteobacteria</taxon>
        <taxon>Hyphomicrobiales</taxon>
        <taxon>Xanthobacteraceae</taxon>
        <taxon>Labrys</taxon>
    </lineage>
</organism>
<protein>
    <recommendedName>
        <fullName evidence="4">DUF2484 family protein</fullName>
    </recommendedName>
</protein>
<gene>
    <name evidence="2" type="ORF">ACETRX_32620</name>
</gene>
<keyword evidence="1" id="KW-1133">Transmembrane helix</keyword>
<evidence type="ECO:0000313" key="2">
    <source>
        <dbReference type="EMBL" id="MFC2254406.1"/>
    </source>
</evidence>
<evidence type="ECO:0000313" key="3">
    <source>
        <dbReference type="Proteomes" id="UP001595190"/>
    </source>
</evidence>
<name>A0ABV6ZQJ6_9HYPH</name>
<reference evidence="2 3" key="1">
    <citation type="submission" date="2024-09" db="EMBL/GenBank/DDBJ databases">
        <title>Description of Labrys sedimenti sp. nov., isolated from a diclofenac-degrading enrichment culture, and genome-based reclassification of Labrys portucalensis as a later heterotypic synonym of Labrys neptuniae.</title>
        <authorList>
            <person name="Tancsics A."/>
            <person name="Csepanyi A."/>
        </authorList>
    </citation>
    <scope>NUCLEOTIDE SEQUENCE [LARGE SCALE GENOMIC DNA]</scope>
    <source>
        <strain evidence="2 3">LMG 23412</strain>
    </source>
</reference>
<dbReference type="EMBL" id="JBHGPK010000032">
    <property type="protein sequence ID" value="MFC2254406.1"/>
    <property type="molecule type" value="Genomic_DNA"/>
</dbReference>